<evidence type="ECO:0000313" key="1">
    <source>
        <dbReference type="EMBL" id="GAA4154686.1"/>
    </source>
</evidence>
<keyword evidence="2" id="KW-1185">Reference proteome</keyword>
<proteinExistence type="predicted"/>
<protein>
    <submittedName>
        <fullName evidence="1">Uncharacterized protein</fullName>
    </submittedName>
</protein>
<comment type="caution">
    <text evidence="1">The sequence shown here is derived from an EMBL/GenBank/DDBJ whole genome shotgun (WGS) entry which is preliminary data.</text>
</comment>
<name>A0ABP7ZE05_9ACTN</name>
<evidence type="ECO:0000313" key="2">
    <source>
        <dbReference type="Proteomes" id="UP001500266"/>
    </source>
</evidence>
<reference evidence="2" key="1">
    <citation type="journal article" date="2019" name="Int. J. Syst. Evol. Microbiol.">
        <title>The Global Catalogue of Microorganisms (GCM) 10K type strain sequencing project: providing services to taxonomists for standard genome sequencing and annotation.</title>
        <authorList>
            <consortium name="The Broad Institute Genomics Platform"/>
            <consortium name="The Broad Institute Genome Sequencing Center for Infectious Disease"/>
            <person name="Wu L."/>
            <person name="Ma J."/>
        </authorList>
    </citation>
    <scope>NUCLEOTIDE SEQUENCE [LARGE SCALE GENOMIC DNA]</scope>
    <source>
        <strain evidence="2">JCM 17316</strain>
    </source>
</reference>
<dbReference type="EMBL" id="BAABDO010000124">
    <property type="protein sequence ID" value="GAA4154686.1"/>
    <property type="molecule type" value="Genomic_DNA"/>
</dbReference>
<gene>
    <name evidence="1" type="ORF">GCM10022416_54550</name>
</gene>
<organism evidence="1 2">
    <name type="scientific">Actinomadura keratinilytica</name>
    <dbReference type="NCBI Taxonomy" id="547461"/>
    <lineage>
        <taxon>Bacteria</taxon>
        <taxon>Bacillati</taxon>
        <taxon>Actinomycetota</taxon>
        <taxon>Actinomycetes</taxon>
        <taxon>Streptosporangiales</taxon>
        <taxon>Thermomonosporaceae</taxon>
        <taxon>Actinomadura</taxon>
    </lineage>
</organism>
<accession>A0ABP7ZE05</accession>
<sequence length="68" mass="6532">MGEIQQQMLAVGVGVLEHLTIDQAGAVGETPLGAVGAHGPAAEPGAVFGGQAVNGVSFGHSGPSIGAR</sequence>
<dbReference type="Proteomes" id="UP001500266">
    <property type="component" value="Unassembled WGS sequence"/>
</dbReference>